<evidence type="ECO:0000313" key="3">
    <source>
        <dbReference type="Proteomes" id="UP000663829"/>
    </source>
</evidence>
<keyword evidence="3" id="KW-1185">Reference proteome</keyword>
<dbReference type="EMBL" id="CAJOBC010009198">
    <property type="protein sequence ID" value="CAF3981654.1"/>
    <property type="molecule type" value="Genomic_DNA"/>
</dbReference>
<dbReference type="OrthoDB" id="10067579at2759"/>
<reference evidence="1" key="1">
    <citation type="submission" date="2021-02" db="EMBL/GenBank/DDBJ databases">
        <authorList>
            <person name="Nowell W R."/>
        </authorList>
    </citation>
    <scope>NUCLEOTIDE SEQUENCE</scope>
</reference>
<evidence type="ECO:0000313" key="1">
    <source>
        <dbReference type="EMBL" id="CAF1218081.1"/>
    </source>
</evidence>
<dbReference type="AlphaFoldDB" id="A0A814XM02"/>
<evidence type="ECO:0000313" key="2">
    <source>
        <dbReference type="EMBL" id="CAF3981654.1"/>
    </source>
</evidence>
<sequence length="238" mass="25363">MNFITKQIEKKLGVDLNGDGIIGSEGIVSKIEKATHIDFNGDGRIGAQPRYPPYHHGYGGPSYPPNYHQPGNNPGLINELEKATNMDLNHDGRIGGQPNYPSYGGPPPPNFYPPSINPGLISGPPNYPPYSGSPYPPNYGPYGGPPPPHFPPSGNNAGIINELEKATNIDLNRDGRIGGSPNYPSYNQPYGGESCASHYGSYNGPPPPNFYTPGNGAGLIGEFEKATNIDLNHDGRIG</sequence>
<dbReference type="EMBL" id="CAJNOQ010009195">
    <property type="protein sequence ID" value="CAF1218081.1"/>
    <property type="molecule type" value="Genomic_DNA"/>
</dbReference>
<dbReference type="Proteomes" id="UP000663829">
    <property type="component" value="Unassembled WGS sequence"/>
</dbReference>
<dbReference type="Proteomes" id="UP000681722">
    <property type="component" value="Unassembled WGS sequence"/>
</dbReference>
<protein>
    <recommendedName>
        <fullName evidence="4">EF-hand domain-containing protein</fullName>
    </recommendedName>
</protein>
<name>A0A814XM02_9BILA</name>
<proteinExistence type="predicted"/>
<gene>
    <name evidence="1" type="ORF">GPM918_LOCUS24549</name>
    <name evidence="2" type="ORF">SRO942_LOCUS24550</name>
</gene>
<organism evidence="1 3">
    <name type="scientific">Didymodactylos carnosus</name>
    <dbReference type="NCBI Taxonomy" id="1234261"/>
    <lineage>
        <taxon>Eukaryota</taxon>
        <taxon>Metazoa</taxon>
        <taxon>Spiralia</taxon>
        <taxon>Gnathifera</taxon>
        <taxon>Rotifera</taxon>
        <taxon>Eurotatoria</taxon>
        <taxon>Bdelloidea</taxon>
        <taxon>Philodinida</taxon>
        <taxon>Philodinidae</taxon>
        <taxon>Didymodactylos</taxon>
    </lineage>
</organism>
<comment type="caution">
    <text evidence="1">The sequence shown here is derived from an EMBL/GenBank/DDBJ whole genome shotgun (WGS) entry which is preliminary data.</text>
</comment>
<accession>A0A814XM02</accession>
<evidence type="ECO:0008006" key="4">
    <source>
        <dbReference type="Google" id="ProtNLM"/>
    </source>
</evidence>